<dbReference type="Proteomes" id="UP000010471">
    <property type="component" value="Chromosome"/>
</dbReference>
<sequence>MDYEKVQKKGKQVMNDVLQTAQEKGKQVIDKVTQVTQKGASEITEEAIILAVDQAIDVMQIAGQRVREREIPTENVSLQVSVNIVGLVELKMRADVPKVTEIKEVISNGTDNSKISVS</sequence>
<evidence type="ECO:0000313" key="1">
    <source>
        <dbReference type="EMBL" id="AFZ17992.1"/>
    </source>
</evidence>
<keyword evidence="2" id="KW-1185">Reference proteome</keyword>
<dbReference type="HOGENOM" id="CLU_2070425_0_0_3"/>
<dbReference type="AlphaFoldDB" id="K9WEP1"/>
<gene>
    <name evidence="1" type="ORF">Mic7113_2177</name>
</gene>
<organism evidence="1 2">
    <name type="scientific">Allocoleopsis franciscana PCC 7113</name>
    <dbReference type="NCBI Taxonomy" id="1173027"/>
    <lineage>
        <taxon>Bacteria</taxon>
        <taxon>Bacillati</taxon>
        <taxon>Cyanobacteriota</taxon>
        <taxon>Cyanophyceae</taxon>
        <taxon>Coleofasciculales</taxon>
        <taxon>Coleofasciculaceae</taxon>
        <taxon>Allocoleopsis</taxon>
        <taxon>Allocoleopsis franciscana</taxon>
    </lineage>
</organism>
<dbReference type="EMBL" id="CP003630">
    <property type="protein sequence ID" value="AFZ17992.1"/>
    <property type="molecule type" value="Genomic_DNA"/>
</dbReference>
<dbReference type="RefSeq" id="WP_015182144.1">
    <property type="nucleotide sequence ID" value="NC_019738.1"/>
</dbReference>
<name>K9WEP1_9CYAN</name>
<evidence type="ECO:0000313" key="2">
    <source>
        <dbReference type="Proteomes" id="UP000010471"/>
    </source>
</evidence>
<dbReference type="KEGG" id="mic:Mic7113_2177"/>
<protein>
    <submittedName>
        <fullName evidence="1">Uncharacterized protein</fullName>
    </submittedName>
</protein>
<accession>K9WEP1</accession>
<reference evidence="1 2" key="1">
    <citation type="submission" date="2012-06" db="EMBL/GenBank/DDBJ databases">
        <title>Finished chromosome of genome of Microcoleus sp. PCC 7113.</title>
        <authorList>
            <consortium name="US DOE Joint Genome Institute"/>
            <person name="Gugger M."/>
            <person name="Coursin T."/>
            <person name="Rippka R."/>
            <person name="Tandeau De Marsac N."/>
            <person name="Huntemann M."/>
            <person name="Wei C.-L."/>
            <person name="Han J."/>
            <person name="Detter J.C."/>
            <person name="Han C."/>
            <person name="Tapia R."/>
            <person name="Chen A."/>
            <person name="Kyrpides N."/>
            <person name="Mavromatis K."/>
            <person name="Markowitz V."/>
            <person name="Szeto E."/>
            <person name="Ivanova N."/>
            <person name="Pagani I."/>
            <person name="Pati A."/>
            <person name="Goodwin L."/>
            <person name="Nordberg H.P."/>
            <person name="Cantor M.N."/>
            <person name="Hua S.X."/>
            <person name="Woyke T."/>
            <person name="Kerfeld C.A."/>
        </authorList>
    </citation>
    <scope>NUCLEOTIDE SEQUENCE [LARGE SCALE GENOMIC DNA]</scope>
    <source>
        <strain evidence="1 2">PCC 7113</strain>
    </source>
</reference>
<dbReference type="eggNOG" id="ENOG5033HMG">
    <property type="taxonomic scope" value="Bacteria"/>
</dbReference>
<proteinExistence type="predicted"/>
<dbReference type="STRING" id="1173027.Mic7113_2177"/>
<dbReference type="OrthoDB" id="465238at2"/>